<evidence type="ECO:0000313" key="1">
    <source>
        <dbReference type="EMBL" id="MPN46551.1"/>
    </source>
</evidence>
<dbReference type="InterPro" id="IPR027417">
    <property type="entry name" value="P-loop_NTPase"/>
</dbReference>
<reference evidence="1" key="1">
    <citation type="submission" date="2019-08" db="EMBL/GenBank/DDBJ databases">
        <authorList>
            <person name="Kucharzyk K."/>
            <person name="Murdoch R.W."/>
            <person name="Higgins S."/>
            <person name="Loffler F."/>
        </authorList>
    </citation>
    <scope>NUCLEOTIDE SEQUENCE</scope>
</reference>
<proteinExistence type="predicted"/>
<sequence>MVTPNYLSVRDAEALSFALEKNGISDLKLVVNMVDPVIMKKEQAYNIDDIIDTIKVPFLGVVPFDRKIQQDMYTNTPFYDDFYVRANEAFRNISQRLLGNKVKIMKLK</sequence>
<protein>
    <submittedName>
        <fullName evidence="1">Septum site-determining protein MinD</fullName>
    </submittedName>
</protein>
<dbReference type="AlphaFoldDB" id="A0A645I5H4"/>
<comment type="caution">
    <text evidence="1">The sequence shown here is derived from an EMBL/GenBank/DDBJ whole genome shotgun (WGS) entry which is preliminary data.</text>
</comment>
<dbReference type="SUPFAM" id="SSF52540">
    <property type="entry name" value="P-loop containing nucleoside triphosphate hydrolases"/>
    <property type="match status" value="1"/>
</dbReference>
<dbReference type="EMBL" id="VSSQ01107310">
    <property type="protein sequence ID" value="MPN46551.1"/>
    <property type="molecule type" value="Genomic_DNA"/>
</dbReference>
<gene>
    <name evidence="1" type="primary">minD_19</name>
    <name evidence="1" type="ORF">SDC9_194140</name>
</gene>
<organism evidence="1">
    <name type="scientific">bioreactor metagenome</name>
    <dbReference type="NCBI Taxonomy" id="1076179"/>
    <lineage>
        <taxon>unclassified sequences</taxon>
        <taxon>metagenomes</taxon>
        <taxon>ecological metagenomes</taxon>
    </lineage>
</organism>
<accession>A0A645I5H4</accession>
<name>A0A645I5H4_9ZZZZ</name>
<dbReference type="Gene3D" id="3.40.50.300">
    <property type="entry name" value="P-loop containing nucleotide triphosphate hydrolases"/>
    <property type="match status" value="1"/>
</dbReference>